<dbReference type="EMBL" id="HBIB01011781">
    <property type="protein sequence ID" value="CAE0245475.1"/>
    <property type="molecule type" value="Transcribed_RNA"/>
</dbReference>
<sequence length="100" mass="11364">MGISKYSTVYNTVILANNRLRSMLCTKDNIMYAGCTAFIRKGNASEYGTTTRKREGFYSIQQILKKANSFSLQTPKRCDTATCEALFCILVQHFTSFSFF</sequence>
<protein>
    <submittedName>
        <fullName evidence="1">Uncharacterized protein</fullName>
    </submittedName>
</protein>
<organism evidence="1">
    <name type="scientific">Palpitomonas bilix</name>
    <dbReference type="NCBI Taxonomy" id="652834"/>
    <lineage>
        <taxon>Eukaryota</taxon>
        <taxon>Eukaryota incertae sedis</taxon>
    </lineage>
</organism>
<dbReference type="AlphaFoldDB" id="A0A7S3G2K6"/>
<evidence type="ECO:0000313" key="1">
    <source>
        <dbReference type="EMBL" id="CAE0245475.1"/>
    </source>
</evidence>
<accession>A0A7S3G2K6</accession>
<gene>
    <name evidence="1" type="ORF">PBIL07802_LOCUS7656</name>
</gene>
<reference evidence="1" key="1">
    <citation type="submission" date="2021-01" db="EMBL/GenBank/DDBJ databases">
        <authorList>
            <person name="Corre E."/>
            <person name="Pelletier E."/>
            <person name="Niang G."/>
            <person name="Scheremetjew M."/>
            <person name="Finn R."/>
            <person name="Kale V."/>
            <person name="Holt S."/>
            <person name="Cochrane G."/>
            <person name="Meng A."/>
            <person name="Brown T."/>
            <person name="Cohen L."/>
        </authorList>
    </citation>
    <scope>NUCLEOTIDE SEQUENCE</scope>
    <source>
        <strain evidence="1">NIES-2562</strain>
    </source>
</reference>
<name>A0A7S3G2K6_9EUKA</name>
<proteinExistence type="predicted"/>